<accession>A0A8T2UFV5</accession>
<keyword evidence="2" id="KW-1185">Reference proteome</keyword>
<reference evidence="1" key="1">
    <citation type="submission" date="2021-08" db="EMBL/GenBank/DDBJ databases">
        <title>WGS assembly of Ceratopteris richardii.</title>
        <authorList>
            <person name="Marchant D.B."/>
            <person name="Chen G."/>
            <person name="Jenkins J."/>
            <person name="Shu S."/>
            <person name="Leebens-Mack J."/>
            <person name="Grimwood J."/>
            <person name="Schmutz J."/>
            <person name="Soltis P."/>
            <person name="Soltis D."/>
            <person name="Chen Z.-H."/>
        </authorList>
    </citation>
    <scope>NUCLEOTIDE SEQUENCE</scope>
    <source>
        <strain evidence="1">Whitten #5841</strain>
        <tissue evidence="1">Leaf</tissue>
    </source>
</reference>
<name>A0A8T2UFV5_CERRI</name>
<dbReference type="EMBL" id="CM035412">
    <property type="protein sequence ID" value="KAH7432385.1"/>
    <property type="molecule type" value="Genomic_DNA"/>
</dbReference>
<comment type="caution">
    <text evidence="1">The sequence shown here is derived from an EMBL/GenBank/DDBJ whole genome shotgun (WGS) entry which is preliminary data.</text>
</comment>
<dbReference type="OrthoDB" id="10603103at2759"/>
<dbReference type="OMA" id="QIWENED"/>
<proteinExistence type="predicted"/>
<dbReference type="Proteomes" id="UP000825935">
    <property type="component" value="Chromosome 7"/>
</dbReference>
<gene>
    <name evidence="1" type="ORF">KP509_07G020100</name>
</gene>
<evidence type="ECO:0000313" key="2">
    <source>
        <dbReference type="Proteomes" id="UP000825935"/>
    </source>
</evidence>
<dbReference type="AlphaFoldDB" id="A0A8T2UFV5"/>
<organism evidence="1 2">
    <name type="scientific">Ceratopteris richardii</name>
    <name type="common">Triangle waterfern</name>
    <dbReference type="NCBI Taxonomy" id="49495"/>
    <lineage>
        <taxon>Eukaryota</taxon>
        <taxon>Viridiplantae</taxon>
        <taxon>Streptophyta</taxon>
        <taxon>Embryophyta</taxon>
        <taxon>Tracheophyta</taxon>
        <taxon>Polypodiopsida</taxon>
        <taxon>Polypodiidae</taxon>
        <taxon>Polypodiales</taxon>
        <taxon>Pteridineae</taxon>
        <taxon>Pteridaceae</taxon>
        <taxon>Parkerioideae</taxon>
        <taxon>Ceratopteris</taxon>
    </lineage>
</organism>
<evidence type="ECO:0000313" key="1">
    <source>
        <dbReference type="EMBL" id="KAH7432385.1"/>
    </source>
</evidence>
<protein>
    <submittedName>
        <fullName evidence="1">Uncharacterized protein</fullName>
    </submittedName>
</protein>
<sequence>MHPAIRHGACGRAGTPVDYTLHEHVLPDPPHHAKEAHDSVIDSLTPDLTGKRKAKWDKSTELESAPKFSRDVGHYKLHNVCTVPRLCYRPELRQFQCWRLCLDSKPTHRYFETLRRKTNIRKSRIFAKADGWGLWNFSTELVSKKERENQLTMSIKHDQTNKMCYYKKHENSIKRVRNMYKEGISPFEKFEIPNVTEKTSRVLKPRRQDVADVKNLRED</sequence>